<accession>A0AA38PTR0</accession>
<organism evidence="2 3">
    <name type="scientific">Lentinula detonsa</name>
    <dbReference type="NCBI Taxonomy" id="2804962"/>
    <lineage>
        <taxon>Eukaryota</taxon>
        <taxon>Fungi</taxon>
        <taxon>Dikarya</taxon>
        <taxon>Basidiomycota</taxon>
        <taxon>Agaricomycotina</taxon>
        <taxon>Agaricomycetes</taxon>
        <taxon>Agaricomycetidae</taxon>
        <taxon>Agaricales</taxon>
        <taxon>Marasmiineae</taxon>
        <taxon>Omphalotaceae</taxon>
        <taxon>Lentinula</taxon>
    </lineage>
</organism>
<dbReference type="EMBL" id="MU802111">
    <property type="protein sequence ID" value="KAJ3981494.1"/>
    <property type="molecule type" value="Genomic_DNA"/>
</dbReference>
<protein>
    <submittedName>
        <fullName evidence="2">Uncharacterized protein</fullName>
    </submittedName>
</protein>
<gene>
    <name evidence="2" type="ORF">F5890DRAFT_1476912</name>
</gene>
<evidence type="ECO:0000256" key="1">
    <source>
        <dbReference type="SAM" id="MobiDB-lite"/>
    </source>
</evidence>
<dbReference type="AlphaFoldDB" id="A0AA38PTR0"/>
<feature type="region of interest" description="Disordered" evidence="1">
    <location>
        <begin position="1"/>
        <end position="21"/>
    </location>
</feature>
<reference evidence="2" key="1">
    <citation type="submission" date="2022-08" db="EMBL/GenBank/DDBJ databases">
        <authorList>
            <consortium name="DOE Joint Genome Institute"/>
            <person name="Min B."/>
            <person name="Riley R."/>
            <person name="Sierra-Patev S."/>
            <person name="Naranjo-Ortiz M."/>
            <person name="Looney B."/>
            <person name="Konkel Z."/>
            <person name="Slot J.C."/>
            <person name="Sakamoto Y."/>
            <person name="Steenwyk J.L."/>
            <person name="Rokas A."/>
            <person name="Carro J."/>
            <person name="Camarero S."/>
            <person name="Ferreira P."/>
            <person name="Molpeceres G."/>
            <person name="Ruiz-Duenas F.J."/>
            <person name="Serrano A."/>
            <person name="Henrissat B."/>
            <person name="Drula E."/>
            <person name="Hughes K.W."/>
            <person name="Mata J.L."/>
            <person name="Ishikawa N.K."/>
            <person name="Vargas-Isla R."/>
            <person name="Ushijima S."/>
            <person name="Smith C.A."/>
            <person name="Ahrendt S."/>
            <person name="Andreopoulos W."/>
            <person name="He G."/>
            <person name="Labutti K."/>
            <person name="Lipzen A."/>
            <person name="Ng V."/>
            <person name="Sandor L."/>
            <person name="Barry K."/>
            <person name="Martinez A.T."/>
            <person name="Xiao Y."/>
            <person name="Gibbons J.G."/>
            <person name="Terashima K."/>
            <person name="Hibbett D.S."/>
            <person name="Grigoriev I.V."/>
        </authorList>
    </citation>
    <scope>NUCLEOTIDE SEQUENCE</scope>
    <source>
        <strain evidence="2">TFB7829</strain>
    </source>
</reference>
<comment type="caution">
    <text evidence="2">The sequence shown here is derived from an EMBL/GenBank/DDBJ whole genome shotgun (WGS) entry which is preliminary data.</text>
</comment>
<dbReference type="Proteomes" id="UP001163850">
    <property type="component" value="Unassembled WGS sequence"/>
</dbReference>
<evidence type="ECO:0000313" key="2">
    <source>
        <dbReference type="EMBL" id="KAJ3981494.1"/>
    </source>
</evidence>
<name>A0AA38PTR0_9AGAR</name>
<proteinExistence type="predicted"/>
<evidence type="ECO:0000313" key="3">
    <source>
        <dbReference type="Proteomes" id="UP001163850"/>
    </source>
</evidence>
<sequence>MDFPKLQRATGSPKRENVQEKRVTKSYDIRRHHKKTCPNGFGTLHKLPLWPWYATIIDRSTDIEFRELLKPLKGHVSQVDSFDLPLLVLWIALWTLIFFESYGNPRLSTPHRYQSDGVDRWLNGGGRMEFARIVDESVKLPTYWR</sequence>